<dbReference type="eggNOG" id="COG3746">
    <property type="taxonomic scope" value="Bacteria"/>
</dbReference>
<dbReference type="InterPro" id="IPR023614">
    <property type="entry name" value="Porin_dom_sf"/>
</dbReference>
<dbReference type="Proteomes" id="UP000000647">
    <property type="component" value="Chromosome"/>
</dbReference>
<dbReference type="Pfam" id="PF07396">
    <property type="entry name" value="Porin_O_P"/>
    <property type="match status" value="1"/>
</dbReference>
<feature type="signal peptide" evidence="2">
    <location>
        <begin position="1"/>
        <end position="30"/>
    </location>
</feature>
<dbReference type="RefSeq" id="WP_011813299.1">
    <property type="nucleotide sequence ID" value="NC_008789.1"/>
</dbReference>
<evidence type="ECO:0000256" key="1">
    <source>
        <dbReference type="SAM" id="MobiDB-lite"/>
    </source>
</evidence>
<sequence length="496" mass="54567">MPRYHAHRRRPALLATGLGSATLLLGSAHAQSPADDPAVEPGPEPTVSADPGPMQRASASSEQIGAGTLMNPSISVIFDGVYGNEFSGHVGDPGGFGMGHSHGHGHGHDHAHGIEDGFQLRETEFAFEASVDPYFDAFAMLVVEGTDHIDLEEAYFTTRALPWGLQVKAGRFLSDIGYINSQHPHEWDFVDRPLVSEHLFGDHGIQETGVQLNWLAPTRTYLKFGAEILEGETSGIAAYEGETSTRPGWIDGDGAPERHRTEELDLPFSDSTGPRLATLFAKWGPDLGFNHAAQFGASAGYASAWQRMEEHSEGLRVEAWDGDAWFAGLDAVYKFDPPGSYQGAGQLTLQGEYFYRNIDSDFYYYNHDDANNWERETADADGTSGSFKQDGLYVQAVYGIAPRWRSGIRAEALGLLENQAWHDRDDGNGYTDLDTSYRYSANVTFYPSHFSYIRAQVNYSDFADGTPDDPDTHDEDAWQVMLQYNLSLGAHGAHPF</sequence>
<feature type="region of interest" description="Disordered" evidence="1">
    <location>
        <begin position="29"/>
        <end position="65"/>
    </location>
</feature>
<reference evidence="4" key="1">
    <citation type="submission" date="2006-12" db="EMBL/GenBank/DDBJ databases">
        <title>Complete sequence of Halorhodospira halophila SL1.</title>
        <authorList>
            <consortium name="US DOE Joint Genome Institute"/>
            <person name="Copeland A."/>
            <person name="Lucas S."/>
            <person name="Lapidus A."/>
            <person name="Barry K."/>
            <person name="Detter J.C."/>
            <person name="Glavina del Rio T."/>
            <person name="Hammon N."/>
            <person name="Israni S."/>
            <person name="Dalin E."/>
            <person name="Tice H."/>
            <person name="Pitluck S."/>
            <person name="Saunders E."/>
            <person name="Brettin T."/>
            <person name="Bruce D."/>
            <person name="Han C."/>
            <person name="Tapia R."/>
            <person name="Schmutz J."/>
            <person name="Larimer F."/>
            <person name="Land M."/>
            <person name="Hauser L."/>
            <person name="Kyrpides N."/>
            <person name="Mikhailova N."/>
            <person name="Hoff W."/>
            <person name="Richardson P."/>
        </authorList>
    </citation>
    <scope>NUCLEOTIDE SEQUENCE [LARGE SCALE GENOMIC DNA]</scope>
    <source>
        <strain evidence="4">DSM 244 / SL1</strain>
    </source>
</reference>
<name>A1WUB4_HALHL</name>
<keyword evidence="4" id="KW-1185">Reference proteome</keyword>
<gene>
    <name evidence="3" type="ordered locus">Hhal_0489</name>
</gene>
<accession>A1WUB4</accession>
<dbReference type="SUPFAM" id="SSF56935">
    <property type="entry name" value="Porins"/>
    <property type="match status" value="1"/>
</dbReference>
<protein>
    <recommendedName>
        <fullName evidence="5">Zinc-regulated TonB-dependent outer membrane receptor</fullName>
    </recommendedName>
</protein>
<proteinExistence type="predicted"/>
<feature type="chain" id="PRO_5002640863" description="Zinc-regulated TonB-dependent outer membrane receptor" evidence="2">
    <location>
        <begin position="31"/>
        <end position="496"/>
    </location>
</feature>
<dbReference type="STRING" id="349124.Hhal_0489"/>
<dbReference type="Gene3D" id="2.40.160.10">
    <property type="entry name" value="Porin"/>
    <property type="match status" value="1"/>
</dbReference>
<organism evidence="3 4">
    <name type="scientific">Halorhodospira halophila (strain DSM 244 / SL1)</name>
    <name type="common">Ectothiorhodospira halophila (strain DSM 244 / SL1)</name>
    <dbReference type="NCBI Taxonomy" id="349124"/>
    <lineage>
        <taxon>Bacteria</taxon>
        <taxon>Pseudomonadati</taxon>
        <taxon>Pseudomonadota</taxon>
        <taxon>Gammaproteobacteria</taxon>
        <taxon>Chromatiales</taxon>
        <taxon>Ectothiorhodospiraceae</taxon>
        <taxon>Halorhodospira</taxon>
    </lineage>
</organism>
<evidence type="ECO:0000313" key="3">
    <source>
        <dbReference type="EMBL" id="ABM61276.1"/>
    </source>
</evidence>
<dbReference type="KEGG" id="hha:Hhal_0489"/>
<keyword evidence="2" id="KW-0732">Signal</keyword>
<dbReference type="InterPro" id="IPR010870">
    <property type="entry name" value="Porin_O/P"/>
</dbReference>
<reference evidence="3 4" key="2">
    <citation type="journal article" date="2013" name="Stand. Genomic Sci.">
        <title>Complete genome sequence of Halorhodospira halophila SL1.</title>
        <authorList>
            <person name="Challacombe J.F."/>
            <person name="Majid S."/>
            <person name="Deole R."/>
            <person name="Brettin T.S."/>
            <person name="Bruce D."/>
            <person name="Delano S.F."/>
            <person name="Detter J.C."/>
            <person name="Gleasner C.D."/>
            <person name="Han C.S."/>
            <person name="Misra M."/>
            <person name="Reitenga K.G."/>
            <person name="Mikhailova N."/>
            <person name="Woyke T."/>
            <person name="Pitluck S."/>
            <person name="Nolan M."/>
            <person name="Land M.L."/>
            <person name="Saunders E."/>
            <person name="Tapia R."/>
            <person name="Lapidus A."/>
            <person name="Ivanova N."/>
            <person name="Hoff W.D."/>
        </authorList>
    </citation>
    <scope>NUCLEOTIDE SEQUENCE [LARGE SCALE GENOMIC DNA]</scope>
    <source>
        <strain evidence="4">DSM 244 / SL1</strain>
    </source>
</reference>
<evidence type="ECO:0000313" key="4">
    <source>
        <dbReference type="Proteomes" id="UP000000647"/>
    </source>
</evidence>
<evidence type="ECO:0000256" key="2">
    <source>
        <dbReference type="SAM" id="SignalP"/>
    </source>
</evidence>
<dbReference type="HOGENOM" id="CLU_038901_0_0_6"/>
<dbReference type="AlphaFoldDB" id="A1WUB4"/>
<dbReference type="EMBL" id="CP000544">
    <property type="protein sequence ID" value="ABM61276.1"/>
    <property type="molecule type" value="Genomic_DNA"/>
</dbReference>
<evidence type="ECO:0008006" key="5">
    <source>
        <dbReference type="Google" id="ProtNLM"/>
    </source>
</evidence>